<keyword evidence="4" id="KW-0692">RNA repair</keyword>
<keyword evidence="1 8" id="KW-0436">Ligase</keyword>
<dbReference type="Gene3D" id="3.90.1860.10">
    <property type="entry name" value="tRNA-splicing ligase RtcB"/>
    <property type="match status" value="1"/>
</dbReference>
<evidence type="ECO:0000256" key="6">
    <source>
        <dbReference type="ARBA" id="ARBA00023211"/>
    </source>
</evidence>
<evidence type="ECO:0000256" key="3">
    <source>
        <dbReference type="ARBA" id="ARBA00022741"/>
    </source>
</evidence>
<dbReference type="GO" id="GO:0170057">
    <property type="term" value="F:RNA ligase (GTP) activity"/>
    <property type="evidence" value="ECO:0007669"/>
    <property type="project" value="UniProtKB-EC"/>
</dbReference>
<comment type="subunit">
    <text evidence="8">Monomer.</text>
</comment>
<dbReference type="InterPro" id="IPR036025">
    <property type="entry name" value="RtcB-like_sf"/>
</dbReference>
<dbReference type="PANTHER" id="PTHR11118">
    <property type="entry name" value="RNA-SPLICING LIGASE RTCB HOMOLOG"/>
    <property type="match status" value="1"/>
</dbReference>
<keyword evidence="6 8" id="KW-0464">Manganese</keyword>
<organism evidence="9 10">
    <name type="scientific">Lutimonas vermicola</name>
    <dbReference type="NCBI Taxonomy" id="414288"/>
    <lineage>
        <taxon>Bacteria</taxon>
        <taxon>Pseudomonadati</taxon>
        <taxon>Bacteroidota</taxon>
        <taxon>Flavobacteriia</taxon>
        <taxon>Flavobacteriales</taxon>
        <taxon>Flavobacteriaceae</taxon>
        <taxon>Lutimonas</taxon>
    </lineage>
</organism>
<comment type="similarity">
    <text evidence="8">Belongs to the RtcB family.</text>
</comment>
<comment type="catalytic activity">
    <reaction evidence="7">
        <text>a 3'-end 3'-phospho-ribonucleotide-RNA + a 5'-end dephospho-ribonucleoside-RNA + GTP = a ribonucleotidyl-ribonucleotide-RNA + GMP + diphosphate</text>
        <dbReference type="Rhea" id="RHEA:68076"/>
        <dbReference type="Rhea" id="RHEA-COMP:10463"/>
        <dbReference type="Rhea" id="RHEA-COMP:13936"/>
        <dbReference type="Rhea" id="RHEA-COMP:17355"/>
        <dbReference type="ChEBI" id="CHEBI:33019"/>
        <dbReference type="ChEBI" id="CHEBI:37565"/>
        <dbReference type="ChEBI" id="CHEBI:58115"/>
        <dbReference type="ChEBI" id="CHEBI:83062"/>
        <dbReference type="ChEBI" id="CHEBI:138284"/>
        <dbReference type="ChEBI" id="CHEBI:173118"/>
        <dbReference type="EC" id="6.5.1.8"/>
    </reaction>
</comment>
<keyword evidence="10" id="KW-1185">Reference proteome</keyword>
<evidence type="ECO:0000313" key="9">
    <source>
        <dbReference type="EMBL" id="MEL4454768.1"/>
    </source>
</evidence>
<dbReference type="SUPFAM" id="SSF103365">
    <property type="entry name" value="Hypothetical protein PH1602"/>
    <property type="match status" value="1"/>
</dbReference>
<evidence type="ECO:0000256" key="4">
    <source>
        <dbReference type="ARBA" id="ARBA00022800"/>
    </source>
</evidence>
<dbReference type="PANTHER" id="PTHR11118:SF1">
    <property type="entry name" value="RNA-SPLICING LIGASE RTCB HOMOLOG"/>
    <property type="match status" value="1"/>
</dbReference>
<sequence length="483" mass="53033">MKKVKKDDIVKLTDYLWEIPTSFRNDMIVPARIIAFEPLLDAIIEDRSLNQLVNVATLSGIQNASLVMPDVHEGYGFPIGGVAATLLPDGVISPGGIGYDINCGVRLLMSQLNYDDIKDRVEALSKEIYAKVPSGMGKGGKIELTADQMDQVLTQGAEWAIDNGYGIHEDLNFIENRGKLEPADPEMVSDMAKKRGTDQLGTIGSGNHFVEVDYVEELYDQTVANAFGLKKGQVVILIHTGSRGLGHQVATDYIRIMMQAMTKYEIMVPDKELACVPFNSDEGQQYFKAMCAAANYAWCNREIVSWEARTAWQNIFGEKAGNLNLLYDVAHNIAKIETYTIKGYKKDVVIHRKGATRAFGPGFKELPQKYLEAGQPVIIPGSMGTYSYILAGAAKSRELTFGSCCHGAGRQMSRTAAKKQVNAPVLKQKLREKDIFLEAGSYRGIAEEAPIAYKDINLVVETVQASGIAKKVAKLRPVAVIKG</sequence>
<dbReference type="InterPro" id="IPR001233">
    <property type="entry name" value="RtcB"/>
</dbReference>
<comment type="caution">
    <text evidence="9">The sequence shown here is derived from an EMBL/GenBank/DDBJ whole genome shotgun (WGS) entry which is preliminary data.</text>
</comment>
<evidence type="ECO:0000256" key="8">
    <source>
        <dbReference type="RuleBase" id="RU371113"/>
    </source>
</evidence>
<proteinExistence type="inferred from homology"/>
<keyword evidence="5" id="KW-0342">GTP-binding</keyword>
<gene>
    <name evidence="8" type="primary">rtcB</name>
    <name evidence="9" type="ORF">AABB81_02590</name>
</gene>
<accession>A0ABU9KY59</accession>
<keyword evidence="2 8" id="KW-0479">Metal-binding</keyword>
<dbReference type="RefSeq" id="WP_342158402.1">
    <property type="nucleotide sequence ID" value="NZ_JBCDNA010000001.1"/>
</dbReference>
<evidence type="ECO:0000256" key="2">
    <source>
        <dbReference type="ARBA" id="ARBA00022723"/>
    </source>
</evidence>
<evidence type="ECO:0000256" key="7">
    <source>
        <dbReference type="ARBA" id="ARBA00047746"/>
    </source>
</evidence>
<keyword evidence="3" id="KW-0547">Nucleotide-binding</keyword>
<evidence type="ECO:0000256" key="1">
    <source>
        <dbReference type="ARBA" id="ARBA00022598"/>
    </source>
</evidence>
<dbReference type="EC" id="6.5.1.-" evidence="8"/>
<dbReference type="Proteomes" id="UP001474120">
    <property type="component" value="Unassembled WGS sequence"/>
</dbReference>
<protein>
    <recommendedName>
        <fullName evidence="8">tRNA-splicing ligase RtcB</fullName>
        <ecNumber evidence="8">6.5.1.-</ecNumber>
    </recommendedName>
</protein>
<reference evidence="9 10" key="1">
    <citation type="submission" date="2024-04" db="EMBL/GenBank/DDBJ databases">
        <title>whole genome sequencing of Lutimonas vermicola strain IMCC1616.</title>
        <authorList>
            <person name="Bae S.S."/>
        </authorList>
    </citation>
    <scope>NUCLEOTIDE SEQUENCE [LARGE SCALE GENOMIC DNA]</scope>
    <source>
        <strain evidence="9 10">IMCC1616</strain>
    </source>
</reference>
<name>A0ABU9KY59_9FLAO</name>
<evidence type="ECO:0000256" key="5">
    <source>
        <dbReference type="ARBA" id="ARBA00023134"/>
    </source>
</evidence>
<evidence type="ECO:0000313" key="10">
    <source>
        <dbReference type="Proteomes" id="UP001474120"/>
    </source>
</evidence>
<dbReference type="EMBL" id="JBCDNA010000001">
    <property type="protein sequence ID" value="MEL4454768.1"/>
    <property type="molecule type" value="Genomic_DNA"/>
</dbReference>
<dbReference type="Pfam" id="PF01139">
    <property type="entry name" value="RtcB"/>
    <property type="match status" value="1"/>
</dbReference>
<comment type="cofactor">
    <cofactor evidence="8">
        <name>Mn(2+)</name>
        <dbReference type="ChEBI" id="CHEBI:29035"/>
    </cofactor>
    <text evidence="8">Binds 2 manganese ions per subunit.</text>
</comment>